<feature type="signal peptide" evidence="1">
    <location>
        <begin position="1"/>
        <end position="31"/>
    </location>
</feature>
<accession>A0A9D1SNJ3</accession>
<dbReference type="Proteomes" id="UP000824125">
    <property type="component" value="Unassembled WGS sequence"/>
</dbReference>
<evidence type="ECO:0008006" key="4">
    <source>
        <dbReference type="Google" id="ProtNLM"/>
    </source>
</evidence>
<keyword evidence="1" id="KW-0732">Signal</keyword>
<evidence type="ECO:0000313" key="3">
    <source>
        <dbReference type="Proteomes" id="UP000824125"/>
    </source>
</evidence>
<evidence type="ECO:0000313" key="2">
    <source>
        <dbReference type="EMBL" id="HIU68600.1"/>
    </source>
</evidence>
<dbReference type="AlphaFoldDB" id="A0A9D1SNJ3"/>
<organism evidence="2 3">
    <name type="scientific">Candidatus Scybalenecus merdavium</name>
    <dbReference type="NCBI Taxonomy" id="2840939"/>
    <lineage>
        <taxon>Bacteria</taxon>
        <taxon>Bacillati</taxon>
        <taxon>Bacillota</taxon>
        <taxon>Clostridia</taxon>
        <taxon>Eubacteriales</taxon>
        <taxon>Oscillospiraceae</taxon>
        <taxon>Oscillospiraceae incertae sedis</taxon>
        <taxon>Candidatus Scybalenecus</taxon>
    </lineage>
</organism>
<gene>
    <name evidence="2" type="ORF">IAD23_01410</name>
</gene>
<evidence type="ECO:0000256" key="1">
    <source>
        <dbReference type="SAM" id="SignalP"/>
    </source>
</evidence>
<reference evidence="2" key="1">
    <citation type="submission" date="2020-10" db="EMBL/GenBank/DDBJ databases">
        <authorList>
            <person name="Gilroy R."/>
        </authorList>
    </citation>
    <scope>NUCLEOTIDE SEQUENCE</scope>
    <source>
        <strain evidence="2">CHK176-6737</strain>
    </source>
</reference>
<dbReference type="EMBL" id="DVNM01000007">
    <property type="protein sequence ID" value="HIU68600.1"/>
    <property type="molecule type" value="Genomic_DNA"/>
</dbReference>
<name>A0A9D1SNJ3_9FIRM</name>
<reference evidence="2" key="2">
    <citation type="journal article" date="2021" name="PeerJ">
        <title>Extensive microbial diversity within the chicken gut microbiome revealed by metagenomics and culture.</title>
        <authorList>
            <person name="Gilroy R."/>
            <person name="Ravi A."/>
            <person name="Getino M."/>
            <person name="Pursley I."/>
            <person name="Horton D.L."/>
            <person name="Alikhan N.F."/>
            <person name="Baker D."/>
            <person name="Gharbi K."/>
            <person name="Hall N."/>
            <person name="Watson M."/>
            <person name="Adriaenssens E.M."/>
            <person name="Foster-Nyarko E."/>
            <person name="Jarju S."/>
            <person name="Secka A."/>
            <person name="Antonio M."/>
            <person name="Oren A."/>
            <person name="Chaudhuri R.R."/>
            <person name="La Ragione R."/>
            <person name="Hildebrand F."/>
            <person name="Pallen M.J."/>
        </authorList>
    </citation>
    <scope>NUCLEOTIDE SEQUENCE</scope>
    <source>
        <strain evidence="2">CHK176-6737</strain>
    </source>
</reference>
<proteinExistence type="predicted"/>
<sequence>MQNIFWKTKKFLAVLLSSVLAVLCAACTNSAGTGAASAVSGPAQLETLALPETFVPFACSASDFLNWQCTADDASFSAQGNTLYLEKSGSKTAVLQFGAALTPCAYIGNALYLHSSGDLYRLVIDANGNYDSSAFSLVYDSPSIPVYLEENKMLLRVLGTQNAFWRVLDTQTGEGTVAEDYNGYVDEENTPSGIVSAEQAQQTARAEIQKETYASVRGGYTFTTLNATVLMYKPDLTFGRQDRSWSYRNASPYCWCVCVVADNAASAPAFTCYINGDSGAVAYVAYCAD</sequence>
<feature type="chain" id="PRO_5039697222" description="Lipoprotein" evidence="1">
    <location>
        <begin position="32"/>
        <end position="289"/>
    </location>
</feature>
<protein>
    <recommendedName>
        <fullName evidence="4">Lipoprotein</fullName>
    </recommendedName>
</protein>
<comment type="caution">
    <text evidence="2">The sequence shown here is derived from an EMBL/GenBank/DDBJ whole genome shotgun (WGS) entry which is preliminary data.</text>
</comment>